<dbReference type="STRING" id="78915.A0A4P9XK84"/>
<dbReference type="GO" id="GO:0016251">
    <property type="term" value="F:RNA polymerase II general transcription initiation factor activity"/>
    <property type="evidence" value="ECO:0007669"/>
    <property type="project" value="TreeGrafter"/>
</dbReference>
<dbReference type="OrthoDB" id="5591786at2759"/>
<dbReference type="InterPro" id="IPR001680">
    <property type="entry name" value="WD40_rpt"/>
</dbReference>
<dbReference type="PANTHER" id="PTHR19879:SF1">
    <property type="entry name" value="CANNONBALL-RELATED"/>
    <property type="match status" value="1"/>
</dbReference>
<dbReference type="InterPro" id="IPR015943">
    <property type="entry name" value="WD40/YVTN_repeat-like_dom_sf"/>
</dbReference>
<feature type="repeat" description="WD" evidence="1">
    <location>
        <begin position="106"/>
        <end position="147"/>
    </location>
</feature>
<dbReference type="Gene3D" id="2.130.10.10">
    <property type="entry name" value="YVTN repeat-like/Quinoprotein amine dehydrogenase"/>
    <property type="match status" value="1"/>
</dbReference>
<evidence type="ECO:0000313" key="2">
    <source>
        <dbReference type="EMBL" id="RKP06203.1"/>
    </source>
</evidence>
<dbReference type="AlphaFoldDB" id="A0A4P9XK84"/>
<dbReference type="SMART" id="SM00320">
    <property type="entry name" value="WD40"/>
    <property type="match status" value="2"/>
</dbReference>
<dbReference type="GO" id="GO:0005669">
    <property type="term" value="C:transcription factor TFIID complex"/>
    <property type="evidence" value="ECO:0007669"/>
    <property type="project" value="TreeGrafter"/>
</dbReference>
<protein>
    <submittedName>
        <fullName evidence="2">WD40-repeat-containing domain protein</fullName>
    </submittedName>
</protein>
<dbReference type="PANTHER" id="PTHR19879">
    <property type="entry name" value="TRANSCRIPTION INITIATION FACTOR TFIID"/>
    <property type="match status" value="1"/>
</dbReference>
<gene>
    <name evidence="2" type="ORF">THASP1DRAFT_18768</name>
</gene>
<dbReference type="GO" id="GO:0006367">
    <property type="term" value="P:transcription initiation at RNA polymerase II promoter"/>
    <property type="evidence" value="ECO:0007669"/>
    <property type="project" value="TreeGrafter"/>
</dbReference>
<dbReference type="PROSITE" id="PS50294">
    <property type="entry name" value="WD_REPEATS_REGION"/>
    <property type="match status" value="1"/>
</dbReference>
<dbReference type="SUPFAM" id="SSF50978">
    <property type="entry name" value="WD40 repeat-like"/>
    <property type="match status" value="1"/>
</dbReference>
<proteinExistence type="predicted"/>
<sequence>MYAQVHTINAIHVGEIGPEEALVAVDESGRVSVWFTATLDQPPIRLENGVSTWGIATHGPTYLLAVSANSFRITVWDLRDRSPEEKSTMRVYPEAPLGEGCTRRTFSGHTHNIPSVDISPSGRWLVSCSIDGSCRIWRLRDGRCVKQRSLAPSWYAAFRIVFVRVLYSTNIWSI</sequence>
<dbReference type="Pfam" id="PF00400">
    <property type="entry name" value="WD40"/>
    <property type="match status" value="1"/>
</dbReference>
<accession>A0A4P9XK84</accession>
<name>A0A4P9XK84_9FUNG</name>
<dbReference type="PROSITE" id="PS50082">
    <property type="entry name" value="WD_REPEATS_2"/>
    <property type="match status" value="1"/>
</dbReference>
<reference evidence="3" key="1">
    <citation type="journal article" date="2018" name="Nat. Microbiol.">
        <title>Leveraging single-cell genomics to expand the fungal tree of life.</title>
        <authorList>
            <person name="Ahrendt S.R."/>
            <person name="Quandt C.A."/>
            <person name="Ciobanu D."/>
            <person name="Clum A."/>
            <person name="Salamov A."/>
            <person name="Andreopoulos B."/>
            <person name="Cheng J.F."/>
            <person name="Woyke T."/>
            <person name="Pelin A."/>
            <person name="Henrissat B."/>
            <person name="Reynolds N.K."/>
            <person name="Benny G.L."/>
            <person name="Smith M.E."/>
            <person name="James T.Y."/>
            <person name="Grigoriev I.V."/>
        </authorList>
    </citation>
    <scope>NUCLEOTIDE SEQUENCE [LARGE SCALE GENOMIC DNA]</scope>
    <source>
        <strain evidence="3">RSA 1356</strain>
    </source>
</reference>
<evidence type="ECO:0000313" key="3">
    <source>
        <dbReference type="Proteomes" id="UP000271241"/>
    </source>
</evidence>
<keyword evidence="1" id="KW-0853">WD repeat</keyword>
<organism evidence="2 3">
    <name type="scientific">Thamnocephalis sphaerospora</name>
    <dbReference type="NCBI Taxonomy" id="78915"/>
    <lineage>
        <taxon>Eukaryota</taxon>
        <taxon>Fungi</taxon>
        <taxon>Fungi incertae sedis</taxon>
        <taxon>Zoopagomycota</taxon>
        <taxon>Zoopagomycotina</taxon>
        <taxon>Zoopagomycetes</taxon>
        <taxon>Zoopagales</taxon>
        <taxon>Sigmoideomycetaceae</taxon>
        <taxon>Thamnocephalis</taxon>
    </lineage>
</organism>
<keyword evidence="3" id="KW-1185">Reference proteome</keyword>
<dbReference type="Proteomes" id="UP000271241">
    <property type="component" value="Unassembled WGS sequence"/>
</dbReference>
<dbReference type="EMBL" id="KZ992932">
    <property type="protein sequence ID" value="RKP06203.1"/>
    <property type="molecule type" value="Genomic_DNA"/>
</dbReference>
<dbReference type="InterPro" id="IPR036322">
    <property type="entry name" value="WD40_repeat_dom_sf"/>
</dbReference>
<evidence type="ECO:0000256" key="1">
    <source>
        <dbReference type="PROSITE-ProRule" id="PRU00221"/>
    </source>
</evidence>